<sequence length="541" mass="62426">MSLRNIASPARVPAWCDRILWWTRDTDTILKIERYESIEEISISDHKPVRAYFSIRIRSIDQAKADQLYEEAIREADRRANELLPQVSLSITEDVQQWSKVSLLCLMGLQFNPLLEQNGTSIASRKYQLEIGCAINAIIFSKARNTDLITVDDRRPLRMSHVASGLLQVDFGEVRFLEPCTQLITVSNTGKSTVRFKFIVRPEHGICAKWLQITPPHCVVPVGQSTQISLTVMIDKNIAWELNETKLQDILIMNLENGRDYFVPVTAQYYPRCFGVTLDRLLKRNVEVEKNLIEFDNEEERTKESEESCPLNIPREVYRLICALQLYNTHRLDLNGIIDNSTFIIVRNALENNFPKDLTQLQVPVSALYSSLMMLFDTLKEPLIPFDKQGIVLMAYNDPVALWRIVVSLPPANSALLEYLINYLRELFTHLPTISDQLIAWSDVIFRRNAFLADVPHSERHVVALRSLCAYRKDVCKCIFKKYDLPSIRFKRYDVGLLPNRNVAMHHHDDILLIEQRQPLFFGLLSLNYPAVHTIFTIVHS</sequence>
<dbReference type="InterPro" id="IPR036691">
    <property type="entry name" value="Endo/exonu/phosph_ase_sf"/>
</dbReference>
<dbReference type="InterPro" id="IPR046985">
    <property type="entry name" value="IP5"/>
</dbReference>
<dbReference type="GO" id="GO:0030670">
    <property type="term" value="C:phagocytic vesicle membrane"/>
    <property type="evidence" value="ECO:0007669"/>
    <property type="project" value="UniProtKB-SubCell"/>
</dbReference>
<dbReference type="SUPFAM" id="SSF56219">
    <property type="entry name" value="DNase I-like"/>
    <property type="match status" value="1"/>
</dbReference>
<organism evidence="6 7">
    <name type="scientific">Dictyocaulus viviparus</name>
    <name type="common">Bovine lungworm</name>
    <dbReference type="NCBI Taxonomy" id="29172"/>
    <lineage>
        <taxon>Eukaryota</taxon>
        <taxon>Metazoa</taxon>
        <taxon>Ecdysozoa</taxon>
        <taxon>Nematoda</taxon>
        <taxon>Chromadorea</taxon>
        <taxon>Rhabditida</taxon>
        <taxon>Rhabditina</taxon>
        <taxon>Rhabditomorpha</taxon>
        <taxon>Strongyloidea</taxon>
        <taxon>Metastrongylidae</taxon>
        <taxon>Dictyocaulus</taxon>
    </lineage>
</organism>
<dbReference type="InterPro" id="IPR008936">
    <property type="entry name" value="Rho_GTPase_activation_prot"/>
</dbReference>
<accession>A0A0D8Y6M3</accession>
<keyword evidence="4" id="KW-0968">Cytoplasmic vesicle</keyword>
<keyword evidence="7" id="KW-1185">Reference proteome</keyword>
<evidence type="ECO:0000256" key="3">
    <source>
        <dbReference type="ARBA" id="ARBA00022753"/>
    </source>
</evidence>
<reference evidence="7" key="2">
    <citation type="journal article" date="2016" name="Sci. Rep.">
        <title>Dictyocaulus viviparus genome, variome and transcriptome elucidate lungworm biology and support future intervention.</title>
        <authorList>
            <person name="McNulty S.N."/>
            <person name="Strube C."/>
            <person name="Rosa B.A."/>
            <person name="Martin J.C."/>
            <person name="Tyagi R."/>
            <person name="Choi Y.J."/>
            <person name="Wang Q."/>
            <person name="Hallsworth Pepin K."/>
            <person name="Zhang X."/>
            <person name="Ozersky P."/>
            <person name="Wilson R.K."/>
            <person name="Sternberg P.W."/>
            <person name="Gasser R.B."/>
            <person name="Mitreva M."/>
        </authorList>
    </citation>
    <scope>NUCLEOTIDE SEQUENCE [LARGE SCALE GENOMIC DNA]</scope>
    <source>
        <strain evidence="7">HannoverDv2000</strain>
    </source>
</reference>
<evidence type="ECO:0000313" key="6">
    <source>
        <dbReference type="EMBL" id="KJH51837.1"/>
    </source>
</evidence>
<dbReference type="SUPFAM" id="SSF48350">
    <property type="entry name" value="GTPase activation domain, GAP"/>
    <property type="match status" value="1"/>
</dbReference>
<dbReference type="InterPro" id="IPR000300">
    <property type="entry name" value="IPPc"/>
</dbReference>
<name>A0A0D8Y6M3_DICVI</name>
<evidence type="ECO:0000256" key="1">
    <source>
        <dbReference type="ARBA" id="ARBA00004146"/>
    </source>
</evidence>
<evidence type="ECO:0000256" key="2">
    <source>
        <dbReference type="ARBA" id="ARBA00004580"/>
    </source>
</evidence>
<dbReference type="OrthoDB" id="7862313at2759"/>
<dbReference type="GO" id="GO:0031901">
    <property type="term" value="C:early endosome membrane"/>
    <property type="evidence" value="ECO:0007669"/>
    <property type="project" value="UniProtKB-SubCell"/>
</dbReference>
<dbReference type="GO" id="GO:0007165">
    <property type="term" value="P:signal transduction"/>
    <property type="evidence" value="ECO:0007669"/>
    <property type="project" value="InterPro"/>
</dbReference>
<dbReference type="Proteomes" id="UP000053766">
    <property type="component" value="Unassembled WGS sequence"/>
</dbReference>
<dbReference type="Pfam" id="PF22669">
    <property type="entry name" value="Exo_endo_phos2"/>
    <property type="match status" value="1"/>
</dbReference>
<dbReference type="InterPro" id="IPR000198">
    <property type="entry name" value="RhoGAP_dom"/>
</dbReference>
<dbReference type="GO" id="GO:0004439">
    <property type="term" value="F:phosphatidylinositol-4,5-bisphosphate 5-phosphatase activity"/>
    <property type="evidence" value="ECO:0007669"/>
    <property type="project" value="TreeGrafter"/>
</dbReference>
<proteinExistence type="predicted"/>
<dbReference type="EMBL" id="KN716176">
    <property type="protein sequence ID" value="KJH51837.1"/>
    <property type="molecule type" value="Genomic_DNA"/>
</dbReference>
<keyword evidence="3" id="KW-0967">Endosome</keyword>
<evidence type="ECO:0000259" key="5">
    <source>
        <dbReference type="SMART" id="SM00324"/>
    </source>
</evidence>
<dbReference type="GO" id="GO:0046856">
    <property type="term" value="P:phosphatidylinositol dephosphorylation"/>
    <property type="evidence" value="ECO:0007669"/>
    <property type="project" value="InterPro"/>
</dbReference>
<protein>
    <recommendedName>
        <fullName evidence="5">Rho-GAP domain-containing protein</fullName>
    </recommendedName>
</protein>
<dbReference type="Gene3D" id="1.10.555.10">
    <property type="entry name" value="Rho GTPase activation protein"/>
    <property type="match status" value="1"/>
</dbReference>
<evidence type="ECO:0000256" key="4">
    <source>
        <dbReference type="ARBA" id="ARBA00023329"/>
    </source>
</evidence>
<comment type="subcellular location">
    <subcellularLocation>
        <location evidence="2">Cytoplasmic vesicle</location>
        <location evidence="2">Phagosome membrane</location>
    </subcellularLocation>
    <subcellularLocation>
        <location evidence="1">Early endosome membrane</location>
    </subcellularLocation>
</comment>
<dbReference type="PANTHER" id="PTHR11200">
    <property type="entry name" value="INOSITOL 5-PHOSPHATASE"/>
    <property type="match status" value="1"/>
</dbReference>
<reference evidence="6 7" key="1">
    <citation type="submission" date="2013-11" db="EMBL/GenBank/DDBJ databases">
        <title>Draft genome of the bovine lungworm Dictyocaulus viviparus.</title>
        <authorList>
            <person name="Mitreva M."/>
        </authorList>
    </citation>
    <scope>NUCLEOTIDE SEQUENCE [LARGE SCALE GENOMIC DNA]</scope>
    <source>
        <strain evidence="6 7">HannoverDv2000</strain>
    </source>
</reference>
<dbReference type="InterPro" id="IPR048869">
    <property type="entry name" value="OCRL-1_2_ASH"/>
</dbReference>
<dbReference type="Gene3D" id="3.60.10.10">
    <property type="entry name" value="Endonuclease/exonuclease/phosphatase"/>
    <property type="match status" value="1"/>
</dbReference>
<gene>
    <name evidence="6" type="ORF">DICVIV_02028</name>
</gene>
<dbReference type="SMART" id="SM00324">
    <property type="entry name" value="RhoGAP"/>
    <property type="match status" value="1"/>
</dbReference>
<dbReference type="AlphaFoldDB" id="A0A0D8Y6M3"/>
<evidence type="ECO:0000313" key="7">
    <source>
        <dbReference type="Proteomes" id="UP000053766"/>
    </source>
</evidence>
<feature type="domain" description="Rho-GAP" evidence="5">
    <location>
        <begin position="311"/>
        <end position="473"/>
    </location>
</feature>
<dbReference type="PANTHER" id="PTHR11200:SF300">
    <property type="entry name" value="TYPE II INOSITOL 1,4,5-TRISPHOSPHATE 5-PHOSPHATASE"/>
    <property type="match status" value="1"/>
</dbReference>
<dbReference type="InterPro" id="IPR013783">
    <property type="entry name" value="Ig-like_fold"/>
</dbReference>
<dbReference type="Pfam" id="PF21310">
    <property type="entry name" value="OCRL-like_ASH"/>
    <property type="match status" value="1"/>
</dbReference>
<dbReference type="STRING" id="29172.A0A0D8Y6M3"/>
<dbReference type="Gene3D" id="2.60.40.10">
    <property type="entry name" value="Immunoglobulins"/>
    <property type="match status" value="1"/>
</dbReference>